<dbReference type="Pfam" id="PF12915">
    <property type="entry name" value="DUF3833"/>
    <property type="match status" value="1"/>
</dbReference>
<keyword evidence="1" id="KW-0732">Signal</keyword>
<feature type="signal peptide" evidence="1">
    <location>
        <begin position="1"/>
        <end position="20"/>
    </location>
</feature>
<evidence type="ECO:0000313" key="4">
    <source>
        <dbReference type="EMBL" id="VGL98749.1"/>
    </source>
</evidence>
<dbReference type="EMBL" id="CAAHCP010000028">
    <property type="protein sequence ID" value="VGL96069.1"/>
    <property type="molecule type" value="Genomic_DNA"/>
</dbReference>
<accession>A0A483G6U9</accession>
<proteinExistence type="predicted"/>
<dbReference type="EMBL" id="CAAHCR010000018">
    <property type="protein sequence ID" value="VGL98749.1"/>
    <property type="molecule type" value="Genomic_DNA"/>
</dbReference>
<keyword evidence="3" id="KW-0449">Lipoprotein</keyword>
<dbReference type="InterPro" id="IPR024409">
    <property type="entry name" value="DUF3833"/>
</dbReference>
<dbReference type="RefSeq" id="WP_004192238.1">
    <property type="nucleotide sequence ID" value="NZ_AP026912.1"/>
</dbReference>
<reference evidence="3" key="2">
    <citation type="submission" date="2019-03" db="EMBL/GenBank/DDBJ databases">
        <authorList>
            <consortium name="Pathogen Informatics"/>
        </authorList>
    </citation>
    <scope>NUCLEOTIDE SEQUENCE</scope>
    <source>
        <strain evidence="3">5012STDY7626444</strain>
        <strain evidence="4">5012STDY7626445</strain>
    </source>
</reference>
<evidence type="ECO:0000313" key="2">
    <source>
        <dbReference type="EMBL" id="TCX03319.1"/>
    </source>
</evidence>
<gene>
    <name evidence="2" type="ORF">ETE86_25615</name>
    <name evidence="3" type="ORF">SAMEA4873646_05191</name>
    <name evidence="4" type="ORF">SAMEA4873647_05209</name>
</gene>
<dbReference type="AlphaFoldDB" id="A0A483G6U9"/>
<dbReference type="PROSITE" id="PS51257">
    <property type="entry name" value="PROKAR_LIPOPROTEIN"/>
    <property type="match status" value="1"/>
</dbReference>
<feature type="chain" id="PRO_5044088615" evidence="1">
    <location>
        <begin position="21"/>
        <end position="183"/>
    </location>
</feature>
<reference evidence="2" key="1">
    <citation type="submission" date="2019-01" db="EMBL/GenBank/DDBJ databases">
        <authorList>
            <person name="Lista F."/>
            <person name="Anselmo A."/>
        </authorList>
    </citation>
    <scope>NUCLEOTIDE SEQUENCE</scope>
    <source>
        <strain evidence="2">20S</strain>
    </source>
</reference>
<dbReference type="EMBL" id="SDCC01000039">
    <property type="protein sequence ID" value="TCX03319.1"/>
    <property type="molecule type" value="Genomic_DNA"/>
</dbReference>
<name>A0A483G6U9_KLEPN</name>
<evidence type="ECO:0000256" key="1">
    <source>
        <dbReference type="SAM" id="SignalP"/>
    </source>
</evidence>
<sequence length="183" mass="21040">MKRILTLGLALLMLILAGCSTEVTEYRQQQPALDIFHYFQGRTEAWGMVQDRSGKQLRRFHVEIDGDVVGDTLTLHERFVYDDGEKQQRVWRIRRTGDNRYQGTAGDIEGVASGQAAGNAFHWRYSMSVEASGSRWLLHFDDWMFLQDGIHLFNKTEMKKFGITVATVTLFFTRTTAEERTAP</sequence>
<organism evidence="2">
    <name type="scientific">Klebsiella pneumoniae</name>
    <dbReference type="NCBI Taxonomy" id="573"/>
    <lineage>
        <taxon>Bacteria</taxon>
        <taxon>Pseudomonadati</taxon>
        <taxon>Pseudomonadota</taxon>
        <taxon>Gammaproteobacteria</taxon>
        <taxon>Enterobacterales</taxon>
        <taxon>Enterobacteriaceae</taxon>
        <taxon>Klebsiella/Raoultella group</taxon>
        <taxon>Klebsiella</taxon>
        <taxon>Klebsiella pneumoniae complex</taxon>
    </lineage>
</organism>
<evidence type="ECO:0000313" key="3">
    <source>
        <dbReference type="EMBL" id="VGL96069.1"/>
    </source>
</evidence>
<protein>
    <submittedName>
        <fullName evidence="2">DUF3833 domain-containing protein</fullName>
    </submittedName>
    <submittedName>
        <fullName evidence="3">Lipoprotein</fullName>
    </submittedName>
</protein>